<evidence type="ECO:0000313" key="2">
    <source>
        <dbReference type="Proteomes" id="UP000735302"/>
    </source>
</evidence>
<organism evidence="1 2">
    <name type="scientific">Plakobranchus ocellatus</name>
    <dbReference type="NCBI Taxonomy" id="259542"/>
    <lineage>
        <taxon>Eukaryota</taxon>
        <taxon>Metazoa</taxon>
        <taxon>Spiralia</taxon>
        <taxon>Lophotrochozoa</taxon>
        <taxon>Mollusca</taxon>
        <taxon>Gastropoda</taxon>
        <taxon>Heterobranchia</taxon>
        <taxon>Euthyneura</taxon>
        <taxon>Panpulmonata</taxon>
        <taxon>Sacoglossa</taxon>
        <taxon>Placobranchoidea</taxon>
        <taxon>Plakobranchidae</taxon>
        <taxon>Plakobranchus</taxon>
    </lineage>
</organism>
<proteinExistence type="predicted"/>
<name>A0AAV4AFY3_9GAST</name>
<dbReference type="AlphaFoldDB" id="A0AAV4AFY3"/>
<reference evidence="1 2" key="1">
    <citation type="journal article" date="2021" name="Elife">
        <title>Chloroplast acquisition without the gene transfer in kleptoplastic sea slugs, Plakobranchus ocellatus.</title>
        <authorList>
            <person name="Maeda T."/>
            <person name="Takahashi S."/>
            <person name="Yoshida T."/>
            <person name="Shimamura S."/>
            <person name="Takaki Y."/>
            <person name="Nagai Y."/>
            <person name="Toyoda A."/>
            <person name="Suzuki Y."/>
            <person name="Arimoto A."/>
            <person name="Ishii H."/>
            <person name="Satoh N."/>
            <person name="Nishiyama T."/>
            <person name="Hasebe M."/>
            <person name="Maruyama T."/>
            <person name="Minagawa J."/>
            <person name="Obokata J."/>
            <person name="Shigenobu S."/>
        </authorList>
    </citation>
    <scope>NUCLEOTIDE SEQUENCE [LARGE SCALE GENOMIC DNA]</scope>
</reference>
<dbReference type="Proteomes" id="UP000735302">
    <property type="component" value="Unassembled WGS sequence"/>
</dbReference>
<accession>A0AAV4AFY3</accession>
<gene>
    <name evidence="1" type="ORF">PoB_003279500</name>
</gene>
<comment type="caution">
    <text evidence="1">The sequence shown here is derived from an EMBL/GenBank/DDBJ whole genome shotgun (WGS) entry which is preliminary data.</text>
</comment>
<dbReference type="EMBL" id="BLXT01003770">
    <property type="protein sequence ID" value="GFO06290.1"/>
    <property type="molecule type" value="Genomic_DNA"/>
</dbReference>
<evidence type="ECO:0000313" key="1">
    <source>
        <dbReference type="EMBL" id="GFO06290.1"/>
    </source>
</evidence>
<keyword evidence="2" id="KW-1185">Reference proteome</keyword>
<sequence>MSSLHQIEWQALQFCRQNKTRLQEALIRDILFAGDAAVATQTQEGQSLLINCFYKAYRDLGLTFPACLLVSKSTSCTGLAMHHLEERRISKDILYGELSYRGAKH</sequence>
<protein>
    <submittedName>
        <fullName evidence="1">Uncharacterized protein</fullName>
    </submittedName>
</protein>